<accession>A0A5B2W3S6</accession>
<evidence type="ECO:0000313" key="2">
    <source>
        <dbReference type="Proteomes" id="UP000324611"/>
    </source>
</evidence>
<evidence type="ECO:0000313" key="1">
    <source>
        <dbReference type="EMBL" id="KAA2245508.1"/>
    </source>
</evidence>
<keyword evidence="2" id="KW-1185">Reference proteome</keyword>
<comment type="caution">
    <text evidence="1">The sequence shown here is derived from an EMBL/GenBank/DDBJ whole genome shotgun (WGS) entry which is preliminary data.</text>
</comment>
<protein>
    <submittedName>
        <fullName evidence="1">Uncharacterized protein</fullName>
    </submittedName>
</protein>
<sequence>MRGNRSIYTSLFEDQTVLNTTPTTERKGRSEMLILRRNEALICRYYYYVRLQAFQYERALKTLANEFFIQERTIVDMLAKNSGILKELRASDPTVKYFREKYAWMRWD</sequence>
<reference evidence="1 2" key="2">
    <citation type="submission" date="2019-09" db="EMBL/GenBank/DDBJ databases">
        <authorList>
            <person name="Jin C."/>
        </authorList>
    </citation>
    <scope>NUCLEOTIDE SEQUENCE [LARGE SCALE GENOMIC DNA]</scope>
    <source>
        <strain evidence="1 2">BN140078</strain>
    </source>
</reference>
<reference evidence="1 2" key="1">
    <citation type="submission" date="2019-09" db="EMBL/GenBank/DDBJ databases">
        <title>Chitinophaga ginsengihumi sp. nov., isolated from soil of ginseng rhizosphere.</title>
        <authorList>
            <person name="Lee J."/>
        </authorList>
    </citation>
    <scope>NUCLEOTIDE SEQUENCE [LARGE SCALE GENOMIC DNA]</scope>
    <source>
        <strain evidence="1 2">BN140078</strain>
    </source>
</reference>
<dbReference type="AlphaFoldDB" id="A0A5B2W3S6"/>
<dbReference type="Proteomes" id="UP000324611">
    <property type="component" value="Unassembled WGS sequence"/>
</dbReference>
<gene>
    <name evidence="1" type="ORF">F0L74_05995</name>
</gene>
<organism evidence="1 2">
    <name type="scientific">Chitinophaga agrisoli</name>
    <dbReference type="NCBI Taxonomy" id="2607653"/>
    <lineage>
        <taxon>Bacteria</taxon>
        <taxon>Pseudomonadati</taxon>
        <taxon>Bacteroidota</taxon>
        <taxon>Chitinophagia</taxon>
        <taxon>Chitinophagales</taxon>
        <taxon>Chitinophagaceae</taxon>
        <taxon>Chitinophaga</taxon>
    </lineage>
</organism>
<proteinExistence type="predicted"/>
<dbReference type="EMBL" id="VUOC01000001">
    <property type="protein sequence ID" value="KAA2245508.1"/>
    <property type="molecule type" value="Genomic_DNA"/>
</dbReference>
<dbReference type="RefSeq" id="WP_149836898.1">
    <property type="nucleotide sequence ID" value="NZ_VUOC01000001.1"/>
</dbReference>
<name>A0A5B2W3S6_9BACT</name>